<organism evidence="3 4">
    <name type="scientific">Pseudomonas phage JB10</name>
    <dbReference type="NCBI Taxonomy" id="3028140"/>
    <lineage>
        <taxon>Viruses</taxon>
        <taxon>Duplodnaviria</taxon>
        <taxon>Heunggongvirae</taxon>
        <taxon>Uroviricota</taxon>
        <taxon>Caudoviricetes</taxon>
        <taxon>Autographivirales</taxon>
        <taxon>Autoscriptoviridae</taxon>
        <taxon>Krylovirinae</taxon>
        <taxon>Phikmvvirus</taxon>
        <taxon>Phikmvvirus JB10</taxon>
    </lineage>
</organism>
<proteinExistence type="predicted"/>
<evidence type="ECO:0000256" key="2">
    <source>
        <dbReference type="SAM" id="Phobius"/>
    </source>
</evidence>
<keyword evidence="3" id="KW-0238">DNA-binding</keyword>
<keyword evidence="2" id="KW-1133">Transmembrane helix</keyword>
<keyword evidence="2" id="KW-0812">Transmembrane</keyword>
<dbReference type="InterPro" id="IPR043502">
    <property type="entry name" value="DNA/RNA_pol_sf"/>
</dbReference>
<keyword evidence="4" id="KW-1185">Reference proteome</keyword>
<protein>
    <submittedName>
        <fullName evidence="3">DNA-binding protein</fullName>
    </submittedName>
</protein>
<sequence>MQCNDHYTKLAASMFNVPCSQVTAEMRRVAKSRMYAAAYQPAGGSYTARISGVACEGSKVEVRLENVERVASMCQDDAKRADEYEKLLLKAFPVVAKRRERLRISGPLTAEDFRGNLNGMCSAYRDALDAIRGEVTPSGPLRARIYSLIERMHRAETKLRNAQAEIDRLREQELNRLRKDMSNYCVSDVTTQVSASAAKDTLRVATFAATIAGGIVGSVLMYLLV</sequence>
<feature type="transmembrane region" description="Helical" evidence="2">
    <location>
        <begin position="204"/>
        <end position="224"/>
    </location>
</feature>
<dbReference type="GO" id="GO:0003677">
    <property type="term" value="F:DNA binding"/>
    <property type="evidence" value="ECO:0007669"/>
    <property type="project" value="UniProtKB-KW"/>
</dbReference>
<dbReference type="EMBL" id="OQ412633">
    <property type="protein sequence ID" value="WEM34108.1"/>
    <property type="molecule type" value="Genomic_DNA"/>
</dbReference>
<name>A0AAF0CZE8_9CAUD</name>
<dbReference type="Gene3D" id="1.10.150.20">
    <property type="entry name" value="5' to 3' exonuclease, C-terminal subdomain"/>
    <property type="match status" value="1"/>
</dbReference>
<accession>A0AAF0CZE8</accession>
<feature type="coiled-coil region" evidence="1">
    <location>
        <begin position="145"/>
        <end position="179"/>
    </location>
</feature>
<evidence type="ECO:0000313" key="4">
    <source>
        <dbReference type="Proteomes" id="UP001216454"/>
    </source>
</evidence>
<evidence type="ECO:0000256" key="1">
    <source>
        <dbReference type="SAM" id="Coils"/>
    </source>
</evidence>
<keyword evidence="1" id="KW-0175">Coiled coil</keyword>
<dbReference type="Proteomes" id="UP001216454">
    <property type="component" value="Segment"/>
</dbReference>
<evidence type="ECO:0000313" key="3">
    <source>
        <dbReference type="EMBL" id="WEM34108.1"/>
    </source>
</evidence>
<dbReference type="SUPFAM" id="SSF56672">
    <property type="entry name" value="DNA/RNA polymerases"/>
    <property type="match status" value="1"/>
</dbReference>
<keyword evidence="2" id="KW-0472">Membrane</keyword>
<reference evidence="3 4" key="1">
    <citation type="submission" date="2023-02" db="EMBL/GenBank/DDBJ databases">
        <title>Class-driven Synergy and Antagonism between a Pseudomonas Phage and Antibiotics.</title>
        <authorList>
            <person name="Nicholls P."/>
            <person name="Clark J.R."/>
            <person name="Gu Liu C."/>
            <person name="Terwilliger A."/>
            <person name="Maresso A.W."/>
        </authorList>
    </citation>
    <scope>NUCLEOTIDE SEQUENCE [LARGE SCALE GENOMIC DNA]</scope>
</reference>